<organism evidence="2">
    <name type="scientific">Corriparta virus</name>
    <dbReference type="NCBI Taxonomy" id="40053"/>
    <lineage>
        <taxon>Viruses</taxon>
        <taxon>Riboviria</taxon>
        <taxon>Orthornavirae</taxon>
        <taxon>Duplornaviricota</taxon>
        <taxon>Resentoviricetes</taxon>
        <taxon>Reovirales</taxon>
        <taxon>Sedoreoviridae</taxon>
        <taxon>Orbivirus</taxon>
        <taxon>Orbivirus alphamitchellense</taxon>
    </lineage>
</organism>
<gene>
    <name evidence="2" type="primary">NS1</name>
</gene>
<name>A0A8E8PIE8_9REOV</name>
<reference evidence="2" key="1">
    <citation type="submission" date="2021-03" db="EMBL/GenBank/DDBJ databases">
        <title>New orbiviruses detected in biting midges and mosquitoes from the Zambezi region, Namibia.</title>
        <authorList>
            <person name="Guggemos H.D."/>
            <person name="Fendt M."/>
            <person name="Hermanns K."/>
            <person name="Hieke C."/>
            <person name="Heyde V."/>
            <person name="Mfune J.K.E."/>
            <person name="Borgemeister C."/>
            <person name="Junglen S."/>
        </authorList>
    </citation>
    <scope>NUCLEOTIDE SEQUENCE</scope>
    <source>
        <strain evidence="2">MP416-NA-2018</strain>
    </source>
</reference>
<protein>
    <recommendedName>
        <fullName evidence="1">Non-structural protein NS1</fullName>
    </recommendedName>
</protein>
<proteinExistence type="predicted"/>
<dbReference type="InterPro" id="IPR002630">
    <property type="entry name" value="Orbi_NS1"/>
</dbReference>
<accession>A0A8E8PIE8</accession>
<evidence type="ECO:0000313" key="2">
    <source>
        <dbReference type="EMBL" id="QWE80475.1"/>
    </source>
</evidence>
<dbReference type="Pfam" id="PF01718">
    <property type="entry name" value="Orbi_NS1"/>
    <property type="match status" value="1"/>
</dbReference>
<sequence length="589" mass="68851">MARLIDELVLRYRNEIDEWQKSALMICWELREMMVCSHRLLDCRLYGMCVRQDYELIVEEVLERNDRRGLRQVIEVAMASILNGRDIWCQLVTWSERVDENFDQLWREAMGSVESAYALSQFEASMSRLRRNGAAIGYTYIDDSRSLLHAFFIPLSTERELIPSGDDRLGRFYIMFLQEGEIPNAFSWQRERDVQPTVDRFLRYGREHYPRCDYTGSKAPVQWIVFFPERMKPYMRDEKMRTRILRTMDCDVKFLDSFGTRDGEDIFQQRMGVRGSSLRKFVLMLTARLDGGLSLCEMQWLKQTSCFEDCYLPSLLVRMYFRGELDVKVLRDWFDRGSECQLCFLQHVGIHQVTLMDVRTAKEAKVSSSVLARILTHTYTQAFKPPELFDGEMLSRQGVHWIAVQCQNVRQAGYVTSSLLHRYLRMDGLGTREVQCVAMYCLVRWYLMWIPNGSDLRACFRNVLYVLLGKHAEKGVAALDWTDLGSYLKSMFSTGEESLEFHNQMHVAMLSLTKAVLQFLKHGGIEAHENVEEMYPRIVIDEAMAAAKIEELDALTLSEIRDPEPPVMVSRREVSTQWRVNIEDDEPLH</sequence>
<dbReference type="EMBL" id="MW809643">
    <property type="protein sequence ID" value="QWE80475.1"/>
    <property type="molecule type" value="Genomic_RNA"/>
</dbReference>
<evidence type="ECO:0000256" key="1">
    <source>
        <dbReference type="ARBA" id="ARBA00014071"/>
    </source>
</evidence>